<evidence type="ECO:0000313" key="2">
    <source>
        <dbReference type="EMBL" id="VVD82819.1"/>
    </source>
</evidence>
<dbReference type="EMBL" id="CABPRU010000002">
    <property type="protein sequence ID" value="VVD82819.1"/>
    <property type="molecule type" value="Genomic_DNA"/>
</dbReference>
<organism evidence="2 3">
    <name type="scientific">Pandoraea terrigena</name>
    <dbReference type="NCBI Taxonomy" id="2508292"/>
    <lineage>
        <taxon>Bacteria</taxon>
        <taxon>Pseudomonadati</taxon>
        <taxon>Pseudomonadota</taxon>
        <taxon>Betaproteobacteria</taxon>
        <taxon>Burkholderiales</taxon>
        <taxon>Burkholderiaceae</taxon>
        <taxon>Pandoraea</taxon>
    </lineage>
</organism>
<keyword evidence="3" id="KW-1185">Reference proteome</keyword>
<protein>
    <submittedName>
        <fullName evidence="2">Uncharacterized protein</fullName>
    </submittedName>
</protein>
<dbReference type="Proteomes" id="UP000334380">
    <property type="component" value="Unassembled WGS sequence"/>
</dbReference>
<dbReference type="AlphaFoldDB" id="A0A5E4T9S0"/>
<evidence type="ECO:0000313" key="3">
    <source>
        <dbReference type="Proteomes" id="UP000334380"/>
    </source>
</evidence>
<sequence length="58" mass="6696">MRVPPSPAWFQGDARHLPHSPRPRRRQPLTAIARDMLSPLPAVRSAFLRRIAVHQKNH</sequence>
<reference evidence="2 3" key="1">
    <citation type="submission" date="2019-08" db="EMBL/GenBank/DDBJ databases">
        <authorList>
            <person name="Peeters C."/>
        </authorList>
    </citation>
    <scope>NUCLEOTIDE SEQUENCE [LARGE SCALE GENOMIC DNA]</scope>
    <source>
        <strain evidence="2 3">LMG 31013</strain>
    </source>
</reference>
<proteinExistence type="predicted"/>
<feature type="region of interest" description="Disordered" evidence="1">
    <location>
        <begin position="1"/>
        <end position="27"/>
    </location>
</feature>
<name>A0A5E4T9S0_9BURK</name>
<gene>
    <name evidence="2" type="ORF">PTE31013_01202</name>
</gene>
<evidence type="ECO:0000256" key="1">
    <source>
        <dbReference type="SAM" id="MobiDB-lite"/>
    </source>
</evidence>
<feature type="compositionally biased region" description="Basic residues" evidence="1">
    <location>
        <begin position="17"/>
        <end position="27"/>
    </location>
</feature>
<accession>A0A5E4T9S0</accession>